<keyword evidence="5" id="KW-1185">Reference proteome</keyword>
<accession>A0A9X1XBH6</accession>
<gene>
    <name evidence="4" type="primary">spoIIIAA</name>
    <name evidence="4" type="ORF">LCY76_13775</name>
</gene>
<dbReference type="InterPro" id="IPR003593">
    <property type="entry name" value="AAA+_ATPase"/>
</dbReference>
<dbReference type="PANTHER" id="PTHR20953">
    <property type="entry name" value="KINASE-RELATED"/>
    <property type="match status" value="1"/>
</dbReference>
<evidence type="ECO:0000256" key="2">
    <source>
        <dbReference type="ARBA" id="ARBA00022840"/>
    </source>
</evidence>
<dbReference type="EMBL" id="JAIWJX010000002">
    <property type="protein sequence ID" value="MCK6257659.1"/>
    <property type="molecule type" value="Genomic_DNA"/>
</dbReference>
<dbReference type="RefSeq" id="WP_248253103.1">
    <property type="nucleotide sequence ID" value="NZ_JAIWJX010000002.1"/>
</dbReference>
<keyword evidence="1" id="KW-0547">Nucleotide-binding</keyword>
<dbReference type="Proteomes" id="UP001139011">
    <property type="component" value="Unassembled WGS sequence"/>
</dbReference>
<feature type="domain" description="AAA+ ATPase" evidence="3">
    <location>
        <begin position="141"/>
        <end position="281"/>
    </location>
</feature>
<comment type="caution">
    <text evidence="4">The sequence shown here is derived from an EMBL/GenBank/DDBJ whole genome shotgun (WGS) entry which is preliminary data.</text>
</comment>
<keyword evidence="2" id="KW-0067">ATP-binding</keyword>
<evidence type="ECO:0000256" key="1">
    <source>
        <dbReference type="ARBA" id="ARBA00022741"/>
    </source>
</evidence>
<reference evidence="4" key="1">
    <citation type="submission" date="2021-09" db="EMBL/GenBank/DDBJ databases">
        <title>Genome analysis of Fictibacillus sp. KIGAM418 isolated from marine sediment.</title>
        <authorList>
            <person name="Seo M.-J."/>
            <person name="Cho E.-S."/>
            <person name="Hwang C.Y."/>
        </authorList>
    </citation>
    <scope>NUCLEOTIDE SEQUENCE</scope>
    <source>
        <strain evidence="4">KIGAM418</strain>
    </source>
</reference>
<dbReference type="SUPFAM" id="SSF52540">
    <property type="entry name" value="P-loop containing nucleoside triphosphate hydrolases"/>
    <property type="match status" value="1"/>
</dbReference>
<dbReference type="Pfam" id="PF19568">
    <property type="entry name" value="Spore_III_AA"/>
    <property type="match status" value="1"/>
</dbReference>
<sequence>MENVMAVLPEAVCKLIINYPKEQLDQLEEIRFRLQKPLELIINGKPEYPSTGSGYYIVRPEDGVQLINKLSRYSLYALEEELKRGYITIKGGHRVGLAGKVITEKGEVKAIRDIGSYNIRIARQKIGSADPFLSDLYHNRRWLNTLIVGAPQTGKTTLLRDLARAVSAGWPEKNIPSSKVGIVDERSEIAGSVKGVPQFVLGQRVDVLDACPKAEGMMMMIRSMSPEVLIVDEIGRKEDVDAILEAMNAGVGMMMTVHGHSLEEALRRPAISPLADMKLFDRYIELTRTGKPGTVRGIYDENRKRISAEMKSRA</sequence>
<protein>
    <submittedName>
        <fullName evidence="4">Stage III sporulation protein AA</fullName>
    </submittedName>
</protein>
<dbReference type="InterPro" id="IPR027417">
    <property type="entry name" value="P-loop_NTPase"/>
</dbReference>
<dbReference type="GO" id="GO:0005524">
    <property type="term" value="F:ATP binding"/>
    <property type="evidence" value="ECO:0007669"/>
    <property type="project" value="UniProtKB-KW"/>
</dbReference>
<evidence type="ECO:0000313" key="5">
    <source>
        <dbReference type="Proteomes" id="UP001139011"/>
    </source>
</evidence>
<organism evidence="4 5">
    <name type="scientific">Fictibacillus marinisediminis</name>
    <dbReference type="NCBI Taxonomy" id="2878389"/>
    <lineage>
        <taxon>Bacteria</taxon>
        <taxon>Bacillati</taxon>
        <taxon>Bacillota</taxon>
        <taxon>Bacilli</taxon>
        <taxon>Bacillales</taxon>
        <taxon>Fictibacillaceae</taxon>
        <taxon>Fictibacillus</taxon>
    </lineage>
</organism>
<dbReference type="NCBIfam" id="TIGR02858">
    <property type="entry name" value="spore_III_AA"/>
    <property type="match status" value="1"/>
</dbReference>
<dbReference type="InterPro" id="IPR045735">
    <property type="entry name" value="Spore_III_AA_AAA+_ATPase"/>
</dbReference>
<proteinExistence type="predicted"/>
<dbReference type="PANTHER" id="PTHR20953:SF3">
    <property type="entry name" value="P-LOOP CONTAINING NUCLEOSIDE TRIPHOSPHATE HYDROLASES SUPERFAMILY PROTEIN"/>
    <property type="match status" value="1"/>
</dbReference>
<evidence type="ECO:0000259" key="3">
    <source>
        <dbReference type="SMART" id="SM00382"/>
    </source>
</evidence>
<name>A0A9X1XBH6_9BACL</name>
<dbReference type="SMART" id="SM00382">
    <property type="entry name" value="AAA"/>
    <property type="match status" value="1"/>
</dbReference>
<dbReference type="AlphaFoldDB" id="A0A9X1XBH6"/>
<dbReference type="Gene3D" id="3.40.50.300">
    <property type="entry name" value="P-loop containing nucleotide triphosphate hydrolases"/>
    <property type="match status" value="1"/>
</dbReference>
<dbReference type="InterPro" id="IPR014217">
    <property type="entry name" value="Spore_III_AA"/>
</dbReference>
<evidence type="ECO:0000313" key="4">
    <source>
        <dbReference type="EMBL" id="MCK6257659.1"/>
    </source>
</evidence>